<evidence type="ECO:0000313" key="1">
    <source>
        <dbReference type="EMBL" id="WHZ56234.1"/>
    </source>
</evidence>
<protein>
    <submittedName>
        <fullName evidence="1">DUF2533 family protein</fullName>
    </submittedName>
</protein>
<sequence length="91" mass="10325">MTNVHEEISAHSKKQHAIVSAFIALEEKREALIEQAVQQCRHSQPFSVVGINAVTAEINELAKQGIIPTRKRVSDEMVREFVQRKYPADNQ</sequence>
<dbReference type="Proteomes" id="UP001226091">
    <property type="component" value="Chromosome"/>
</dbReference>
<accession>A0ACD4R6Z3</accession>
<keyword evidence="2" id="KW-1185">Reference proteome</keyword>
<dbReference type="EMBL" id="CP126116">
    <property type="protein sequence ID" value="WHZ56234.1"/>
    <property type="molecule type" value="Genomic_DNA"/>
</dbReference>
<gene>
    <name evidence="1" type="ORF">QLQ22_16210</name>
</gene>
<evidence type="ECO:0000313" key="2">
    <source>
        <dbReference type="Proteomes" id="UP001226091"/>
    </source>
</evidence>
<name>A0ACD4R6Z3_9BACI</name>
<organism evidence="1 2">
    <name type="scientific">Metabacillus hrfriensis</name>
    <dbReference type="NCBI Taxonomy" id="3048891"/>
    <lineage>
        <taxon>Bacteria</taxon>
        <taxon>Bacillati</taxon>
        <taxon>Bacillota</taxon>
        <taxon>Bacilli</taxon>
        <taxon>Bacillales</taxon>
        <taxon>Bacillaceae</taxon>
        <taxon>Metabacillus</taxon>
    </lineage>
</organism>
<proteinExistence type="predicted"/>
<reference evidence="2" key="1">
    <citation type="journal article" date="2025" name="Aquaculture">
        <title>Assessment of the bioflocculant production and safety properties of Metabacillus hrfriensis sp. nov. based on phenotypic and whole-genome sequencing analysis.</title>
        <authorList>
            <person name="Zhang R."/>
            <person name="Zhao Z."/>
            <person name="Luo L."/>
            <person name="Wang S."/>
            <person name="Guo K."/>
            <person name="Xu W."/>
        </authorList>
    </citation>
    <scope>NUCLEOTIDE SEQUENCE [LARGE SCALE GENOMIC DNA]</scope>
    <source>
        <strain evidence="2">CT-WN-B3</strain>
    </source>
</reference>